<proteinExistence type="predicted"/>
<gene>
    <name evidence="2" type="ORF">MCOR_26863</name>
</gene>
<dbReference type="InterPro" id="IPR036508">
    <property type="entry name" value="Chitin-bd_dom_sf"/>
</dbReference>
<evidence type="ECO:0000313" key="2">
    <source>
        <dbReference type="EMBL" id="CAC5391884.1"/>
    </source>
</evidence>
<keyword evidence="3" id="KW-1185">Reference proteome</keyword>
<reference evidence="2 3" key="1">
    <citation type="submission" date="2020-06" db="EMBL/GenBank/DDBJ databases">
        <authorList>
            <person name="Li R."/>
            <person name="Bekaert M."/>
        </authorList>
    </citation>
    <scope>NUCLEOTIDE SEQUENCE [LARGE SCALE GENOMIC DNA]</scope>
    <source>
        <strain evidence="3">wild</strain>
    </source>
</reference>
<dbReference type="GO" id="GO:0005576">
    <property type="term" value="C:extracellular region"/>
    <property type="evidence" value="ECO:0007669"/>
    <property type="project" value="InterPro"/>
</dbReference>
<feature type="domain" description="Chitin-binding type-2" evidence="1">
    <location>
        <begin position="546"/>
        <end position="606"/>
    </location>
</feature>
<name>A0A6J8C9W3_MYTCO</name>
<evidence type="ECO:0000313" key="3">
    <source>
        <dbReference type="Proteomes" id="UP000507470"/>
    </source>
</evidence>
<dbReference type="InterPro" id="IPR002557">
    <property type="entry name" value="Chitin-bd_dom"/>
</dbReference>
<accession>A0A6J8C9W3</accession>
<dbReference type="GO" id="GO:0008061">
    <property type="term" value="F:chitin binding"/>
    <property type="evidence" value="ECO:0007669"/>
    <property type="project" value="InterPro"/>
</dbReference>
<evidence type="ECO:0000259" key="1">
    <source>
        <dbReference type="PROSITE" id="PS50940"/>
    </source>
</evidence>
<protein>
    <recommendedName>
        <fullName evidence="1">Chitin-binding type-2 domain-containing protein</fullName>
    </recommendedName>
</protein>
<dbReference type="AlphaFoldDB" id="A0A6J8C9W3"/>
<sequence>MEFQYGKIFFEKRSIDGFENSSYNDEIPLPPGICGRRQQLDGYLQPYNRYGEGMSSNQDYPDYLSVQGSVRSNSHIDKVSDKFPDSQGSKYIIYKGERRYNNRNREKLNDVDDIRIYSEIGDPTILNTTEQTGIEGFDQRVYVEGLSNSHKKDTNKESKHVTLFTLQNSCSYYDYSHSTICLWLGILFLCSQKSQYRLDLFFIETKFNETVNKKYKVHEKTYPSSLLTTLNNHDISSTKDEKTYSSPSVTSTAITTMDRTSTVPLSQPSTFVTITSGKTSTEIFTHPASSLTTSTDEETTSIKGSPTGNTILQLSPDQIANLGMYRSWFLHSCEADIGYPAGNLNIEIMKSGDLEFRKLDVTIEITEDNKTQCEIHRKINFGILFTSDMEKAIIRCKVMNKFFPDSSAFYSNNETVLLIPDNSCANTIIIQKKTVNMTVHADQIVGLTSPRTSNLHACTGNVGNPPENITIEIQLAGDDNYHTISPSYKTETDTTVNCGITRVLKFWIDFTMAMYNATIRCKVTNDLNPNESPIYSNPETLYLVSGDFCYQNYNGTIGNRYHHRSTCHRFVTCVGKVPYVNACPSNLCFSLEKDYCDNCPTVKTCP</sequence>
<dbReference type="PROSITE" id="PS50940">
    <property type="entry name" value="CHIT_BIND_II"/>
    <property type="match status" value="1"/>
</dbReference>
<dbReference type="EMBL" id="CACVKT020004853">
    <property type="protein sequence ID" value="CAC5391884.1"/>
    <property type="molecule type" value="Genomic_DNA"/>
</dbReference>
<dbReference type="Proteomes" id="UP000507470">
    <property type="component" value="Unassembled WGS sequence"/>
</dbReference>
<organism evidence="2 3">
    <name type="scientific">Mytilus coruscus</name>
    <name type="common">Sea mussel</name>
    <dbReference type="NCBI Taxonomy" id="42192"/>
    <lineage>
        <taxon>Eukaryota</taxon>
        <taxon>Metazoa</taxon>
        <taxon>Spiralia</taxon>
        <taxon>Lophotrochozoa</taxon>
        <taxon>Mollusca</taxon>
        <taxon>Bivalvia</taxon>
        <taxon>Autobranchia</taxon>
        <taxon>Pteriomorphia</taxon>
        <taxon>Mytilida</taxon>
        <taxon>Mytiloidea</taxon>
        <taxon>Mytilidae</taxon>
        <taxon>Mytilinae</taxon>
        <taxon>Mytilus</taxon>
    </lineage>
</organism>
<dbReference type="SUPFAM" id="SSF57625">
    <property type="entry name" value="Invertebrate chitin-binding proteins"/>
    <property type="match status" value="1"/>
</dbReference>
<dbReference type="OrthoDB" id="6100717at2759"/>